<evidence type="ECO:0000313" key="1">
    <source>
        <dbReference type="EMBL" id="JAH30361.1"/>
    </source>
</evidence>
<sequence>MPSSMDCINDRNSMWVKCANASGTSSEVFV</sequence>
<organism evidence="1">
    <name type="scientific">Anguilla anguilla</name>
    <name type="common">European freshwater eel</name>
    <name type="synonym">Muraena anguilla</name>
    <dbReference type="NCBI Taxonomy" id="7936"/>
    <lineage>
        <taxon>Eukaryota</taxon>
        <taxon>Metazoa</taxon>
        <taxon>Chordata</taxon>
        <taxon>Craniata</taxon>
        <taxon>Vertebrata</taxon>
        <taxon>Euteleostomi</taxon>
        <taxon>Actinopterygii</taxon>
        <taxon>Neopterygii</taxon>
        <taxon>Teleostei</taxon>
        <taxon>Anguilliformes</taxon>
        <taxon>Anguillidae</taxon>
        <taxon>Anguilla</taxon>
    </lineage>
</organism>
<proteinExistence type="predicted"/>
<reference evidence="1" key="2">
    <citation type="journal article" date="2015" name="Fish Shellfish Immunol.">
        <title>Early steps in the European eel (Anguilla anguilla)-Vibrio vulnificus interaction in the gills: Role of the RtxA13 toxin.</title>
        <authorList>
            <person name="Callol A."/>
            <person name="Pajuelo D."/>
            <person name="Ebbesson L."/>
            <person name="Teles M."/>
            <person name="MacKenzie S."/>
            <person name="Amaro C."/>
        </authorList>
    </citation>
    <scope>NUCLEOTIDE SEQUENCE</scope>
</reference>
<dbReference type="AlphaFoldDB" id="A0A0E9RMK0"/>
<dbReference type="EMBL" id="GBXM01078216">
    <property type="protein sequence ID" value="JAH30361.1"/>
    <property type="molecule type" value="Transcribed_RNA"/>
</dbReference>
<protein>
    <submittedName>
        <fullName evidence="1">Uncharacterized protein</fullName>
    </submittedName>
</protein>
<reference evidence="1" key="1">
    <citation type="submission" date="2014-11" db="EMBL/GenBank/DDBJ databases">
        <authorList>
            <person name="Amaro Gonzalez C."/>
        </authorList>
    </citation>
    <scope>NUCLEOTIDE SEQUENCE</scope>
</reference>
<name>A0A0E9RMK0_ANGAN</name>
<accession>A0A0E9RMK0</accession>